<dbReference type="OMA" id="CSIAECC"/>
<dbReference type="Proteomes" id="UP000053676">
    <property type="component" value="Unassembled WGS sequence"/>
</dbReference>
<dbReference type="PANTHER" id="PTHR20986">
    <property type="entry name" value="FMRFAMIDE-RELATED PEPTIDES"/>
    <property type="match status" value="1"/>
</dbReference>
<gene>
    <name evidence="8" type="ORF">NECAME_07603</name>
</gene>
<keyword evidence="3" id="KW-0964">Secreted</keyword>
<dbReference type="GO" id="GO:0005576">
    <property type="term" value="C:extracellular region"/>
    <property type="evidence" value="ECO:0007669"/>
    <property type="project" value="UniProtKB-SubCell"/>
</dbReference>
<keyword evidence="6" id="KW-0527">Neuropeptide</keyword>
<evidence type="ECO:0000256" key="6">
    <source>
        <dbReference type="ARBA" id="ARBA00023320"/>
    </source>
</evidence>
<dbReference type="KEGG" id="nai:NECAME_07603"/>
<proteinExistence type="inferred from homology"/>
<comment type="similarity">
    <text evidence="2">Belongs to the FARP (FMRFamide related peptide) family.</text>
</comment>
<dbReference type="InterPro" id="IPR002544">
    <property type="entry name" value="FMRFamid-related_peptide-like"/>
</dbReference>
<dbReference type="Pfam" id="PF01581">
    <property type="entry name" value="FARP"/>
    <property type="match status" value="3"/>
</dbReference>
<evidence type="ECO:0000256" key="3">
    <source>
        <dbReference type="ARBA" id="ARBA00022525"/>
    </source>
</evidence>
<dbReference type="InterPro" id="IPR051041">
    <property type="entry name" value="FMRFamide-related_np"/>
</dbReference>
<feature type="signal peptide" evidence="7">
    <location>
        <begin position="1"/>
        <end position="16"/>
    </location>
</feature>
<evidence type="ECO:0000313" key="9">
    <source>
        <dbReference type="Proteomes" id="UP000053676"/>
    </source>
</evidence>
<dbReference type="PANTHER" id="PTHR20986:SF15">
    <property type="entry name" value="FMRFAMIDE-LIKE NEUROPEPTIDES 13"/>
    <property type="match status" value="1"/>
</dbReference>
<evidence type="ECO:0000256" key="5">
    <source>
        <dbReference type="ARBA" id="ARBA00022815"/>
    </source>
</evidence>
<dbReference type="GO" id="GO:0007218">
    <property type="term" value="P:neuropeptide signaling pathway"/>
    <property type="evidence" value="ECO:0007669"/>
    <property type="project" value="UniProtKB-KW"/>
</dbReference>
<evidence type="ECO:0000256" key="7">
    <source>
        <dbReference type="SAM" id="SignalP"/>
    </source>
</evidence>
<accession>W2TPE8</accession>
<keyword evidence="5" id="KW-0027">Amidation</keyword>
<organism evidence="8 9">
    <name type="scientific">Necator americanus</name>
    <name type="common">Human hookworm</name>
    <dbReference type="NCBI Taxonomy" id="51031"/>
    <lineage>
        <taxon>Eukaryota</taxon>
        <taxon>Metazoa</taxon>
        <taxon>Ecdysozoa</taxon>
        <taxon>Nematoda</taxon>
        <taxon>Chromadorea</taxon>
        <taxon>Rhabditida</taxon>
        <taxon>Rhabditina</taxon>
        <taxon>Rhabditomorpha</taxon>
        <taxon>Strongyloidea</taxon>
        <taxon>Ancylostomatidae</taxon>
        <taxon>Bunostominae</taxon>
        <taxon>Necator</taxon>
    </lineage>
</organism>
<evidence type="ECO:0000256" key="4">
    <source>
        <dbReference type="ARBA" id="ARBA00022685"/>
    </source>
</evidence>
<evidence type="ECO:0000256" key="1">
    <source>
        <dbReference type="ARBA" id="ARBA00004613"/>
    </source>
</evidence>
<name>W2TPE8_NECAM</name>
<dbReference type="OrthoDB" id="5833048at2759"/>
<keyword evidence="7" id="KW-0732">Signal</keyword>
<sequence length="211" mass="23477">MLRTCVLVLIVGVAAAFDSSEIRMLEDGYHVEKRAAPIHLPREERSFDENAGPLIRFGKRDSQGAPLIRFGRAPEAQPLIRFGKRSPDSAPLIRFGRDSEAQPLIRFGKRSPAAPFIRFGRSVSAPLVRFGRSVEAVPLLSLSYVSDHTRKMMMRTVSYVMADHGKHEQSVLGRSHIAIDFLPSSSTLATLEHTSYMSHLFSYSCSIAECC</sequence>
<keyword evidence="4" id="KW-0165">Cleavage on pair of basic residues</keyword>
<dbReference type="STRING" id="51031.W2TPE8"/>
<comment type="subcellular location">
    <subcellularLocation>
        <location evidence="1">Secreted</location>
    </subcellularLocation>
</comment>
<reference evidence="9" key="1">
    <citation type="journal article" date="2014" name="Nat. Genet.">
        <title>Genome of the human hookworm Necator americanus.</title>
        <authorList>
            <person name="Tang Y.T."/>
            <person name="Gao X."/>
            <person name="Rosa B.A."/>
            <person name="Abubucker S."/>
            <person name="Hallsworth-Pepin K."/>
            <person name="Martin J."/>
            <person name="Tyagi R."/>
            <person name="Heizer E."/>
            <person name="Zhang X."/>
            <person name="Bhonagiri-Palsikar V."/>
            <person name="Minx P."/>
            <person name="Warren W.C."/>
            <person name="Wang Q."/>
            <person name="Zhan B."/>
            <person name="Hotez P.J."/>
            <person name="Sternberg P.W."/>
            <person name="Dougall A."/>
            <person name="Gaze S.T."/>
            <person name="Mulvenna J."/>
            <person name="Sotillo J."/>
            <person name="Ranganathan S."/>
            <person name="Rabelo E.M."/>
            <person name="Wilson R.K."/>
            <person name="Felgner P.L."/>
            <person name="Bethony J."/>
            <person name="Hawdon J.M."/>
            <person name="Gasser R.B."/>
            <person name="Loukas A."/>
            <person name="Mitreva M."/>
        </authorList>
    </citation>
    <scope>NUCLEOTIDE SEQUENCE [LARGE SCALE GENOMIC DNA]</scope>
</reference>
<protein>
    <submittedName>
        <fullName evidence="8">Uncharacterized protein</fullName>
    </submittedName>
</protein>
<dbReference type="EMBL" id="KI658314">
    <property type="protein sequence ID" value="ETN83011.1"/>
    <property type="molecule type" value="Genomic_DNA"/>
</dbReference>
<feature type="chain" id="PRO_5004825634" evidence="7">
    <location>
        <begin position="17"/>
        <end position="211"/>
    </location>
</feature>
<evidence type="ECO:0000313" key="8">
    <source>
        <dbReference type="EMBL" id="ETN83011.1"/>
    </source>
</evidence>
<dbReference type="AlphaFoldDB" id="W2TPE8"/>
<evidence type="ECO:0000256" key="2">
    <source>
        <dbReference type="ARBA" id="ARBA00006356"/>
    </source>
</evidence>
<keyword evidence="9" id="KW-1185">Reference proteome</keyword>